<dbReference type="GO" id="GO:0008483">
    <property type="term" value="F:transaminase activity"/>
    <property type="evidence" value="ECO:0007669"/>
    <property type="project" value="UniProtKB-KW"/>
</dbReference>
<dbReference type="GO" id="GO:0006520">
    <property type="term" value="P:amino acid metabolic process"/>
    <property type="evidence" value="ECO:0007669"/>
    <property type="project" value="InterPro"/>
</dbReference>
<evidence type="ECO:0000256" key="1">
    <source>
        <dbReference type="ARBA" id="ARBA00001933"/>
    </source>
</evidence>
<feature type="domain" description="Aminotransferase class I/classII large" evidence="6">
    <location>
        <begin position="82"/>
        <end position="419"/>
    </location>
</feature>
<dbReference type="InterPro" id="IPR015424">
    <property type="entry name" value="PyrdxlP-dep_Trfase"/>
</dbReference>
<dbReference type="RefSeq" id="WP_107820870.1">
    <property type="nucleotide sequence ID" value="NZ_OY782574.1"/>
</dbReference>
<evidence type="ECO:0000259" key="6">
    <source>
        <dbReference type="Pfam" id="PF00155"/>
    </source>
</evidence>
<dbReference type="SUPFAM" id="SSF53383">
    <property type="entry name" value="PLP-dependent transferases"/>
    <property type="match status" value="1"/>
</dbReference>
<evidence type="ECO:0000256" key="2">
    <source>
        <dbReference type="ARBA" id="ARBA00007441"/>
    </source>
</evidence>
<dbReference type="Gene3D" id="3.40.640.10">
    <property type="entry name" value="Type I PLP-dependent aspartate aminotransferase-like (Major domain)"/>
    <property type="match status" value="1"/>
</dbReference>
<dbReference type="PANTHER" id="PTHR46383">
    <property type="entry name" value="ASPARTATE AMINOTRANSFERASE"/>
    <property type="match status" value="1"/>
</dbReference>
<evidence type="ECO:0000256" key="5">
    <source>
        <dbReference type="ARBA" id="ARBA00022898"/>
    </source>
</evidence>
<keyword evidence="8" id="KW-1185">Reference proteome</keyword>
<dbReference type="Gene3D" id="3.90.1150.10">
    <property type="entry name" value="Aspartate Aminotransferase, domain 1"/>
    <property type="match status" value="1"/>
</dbReference>
<dbReference type="EMBL" id="QAAD01000002">
    <property type="protein sequence ID" value="PTN10078.1"/>
    <property type="molecule type" value="Genomic_DNA"/>
</dbReference>
<dbReference type="PANTHER" id="PTHR46383:SF1">
    <property type="entry name" value="ASPARTATE AMINOTRANSFERASE"/>
    <property type="match status" value="1"/>
</dbReference>
<dbReference type="NCBIfam" id="NF006388">
    <property type="entry name" value="PRK08637.1"/>
    <property type="match status" value="1"/>
</dbReference>
<organism evidence="7 8">
    <name type="scientific">Mangrovibacterium marinum</name>
    <dbReference type="NCBI Taxonomy" id="1639118"/>
    <lineage>
        <taxon>Bacteria</taxon>
        <taxon>Pseudomonadati</taxon>
        <taxon>Bacteroidota</taxon>
        <taxon>Bacteroidia</taxon>
        <taxon>Marinilabiliales</taxon>
        <taxon>Prolixibacteraceae</taxon>
        <taxon>Mangrovibacterium</taxon>
    </lineage>
</organism>
<dbReference type="AlphaFoldDB" id="A0A2T5C5D2"/>
<dbReference type="InterPro" id="IPR015421">
    <property type="entry name" value="PyrdxlP-dep_Trfase_major"/>
</dbReference>
<gene>
    <name evidence="7" type="ORF">C8N47_10261</name>
</gene>
<keyword evidence="5" id="KW-0663">Pyridoxal phosphate</keyword>
<reference evidence="7 8" key="1">
    <citation type="submission" date="2018-04" db="EMBL/GenBank/DDBJ databases">
        <title>Genomic Encyclopedia of Archaeal and Bacterial Type Strains, Phase II (KMG-II): from individual species to whole genera.</title>
        <authorList>
            <person name="Goeker M."/>
        </authorList>
    </citation>
    <scope>NUCLEOTIDE SEQUENCE [LARGE SCALE GENOMIC DNA]</scope>
    <source>
        <strain evidence="7 8">DSM 28823</strain>
    </source>
</reference>
<dbReference type="InterPro" id="IPR015422">
    <property type="entry name" value="PyrdxlP-dep_Trfase_small"/>
</dbReference>
<proteinExistence type="inferred from homology"/>
<accession>A0A2T5C5D2</accession>
<evidence type="ECO:0000313" key="8">
    <source>
        <dbReference type="Proteomes" id="UP000243525"/>
    </source>
</evidence>
<keyword evidence="4 7" id="KW-0808">Transferase</keyword>
<dbReference type="InterPro" id="IPR050596">
    <property type="entry name" value="AspAT/PAT-like"/>
</dbReference>
<comment type="similarity">
    <text evidence="2">Belongs to the class-I pyridoxal-phosphate-dependent aminotransferase family.</text>
</comment>
<dbReference type="OrthoDB" id="9762162at2"/>
<evidence type="ECO:0000313" key="7">
    <source>
        <dbReference type="EMBL" id="PTN10078.1"/>
    </source>
</evidence>
<dbReference type="InterPro" id="IPR004839">
    <property type="entry name" value="Aminotransferase_I/II_large"/>
</dbReference>
<dbReference type="Pfam" id="PF00155">
    <property type="entry name" value="Aminotran_1_2"/>
    <property type="match status" value="1"/>
</dbReference>
<sequence length="430" mass="47388">MNPQAEELNIVIREKNPVVYEMLSERGKNIFFPKKGILGQTAEAKGVRINATIGAAVEDNGTPMRLESLENKIGLDPSLVFPYAPSFGRPDIRAKWRSMIYEKNPRLADKLVSLPVVTNALTHGVSMAGYMFVEQGDKVIVPDLFWGNYNLILSHGYGAELQKYKLFEGGQLDLVALKASLEEGGIGKKVMILNFPNNPTGYSPTVAEAEQMAAIIKESAGKGNKIVVLCDDAYFGLVYETGIETQSIFTYLNDLHENVLAVKIDGPTKEDYVWGFRVGFITYGIKGGDADFYTAMEAKTAGAVRGNISNSANISQSLLFAAFEDPAYKAQKADKYAIMKKRYDAVKEALKDDKYQECFTALPYNSGYFMCVKLADGLDGETIRKILIEKYSIGIINLNNVIRVAFSAMAAGDAKELFEGIYHACLDSKK</sequence>
<dbReference type="Proteomes" id="UP000243525">
    <property type="component" value="Unassembled WGS sequence"/>
</dbReference>
<comment type="cofactor">
    <cofactor evidence="1">
        <name>pyridoxal 5'-phosphate</name>
        <dbReference type="ChEBI" id="CHEBI:597326"/>
    </cofactor>
</comment>
<keyword evidence="3 7" id="KW-0032">Aminotransferase</keyword>
<name>A0A2T5C5D2_9BACT</name>
<evidence type="ECO:0000256" key="4">
    <source>
        <dbReference type="ARBA" id="ARBA00022679"/>
    </source>
</evidence>
<dbReference type="GO" id="GO:0030170">
    <property type="term" value="F:pyridoxal phosphate binding"/>
    <property type="evidence" value="ECO:0007669"/>
    <property type="project" value="InterPro"/>
</dbReference>
<evidence type="ECO:0000256" key="3">
    <source>
        <dbReference type="ARBA" id="ARBA00022576"/>
    </source>
</evidence>
<comment type="caution">
    <text evidence="7">The sequence shown here is derived from an EMBL/GenBank/DDBJ whole genome shotgun (WGS) entry which is preliminary data.</text>
</comment>
<dbReference type="CDD" id="cd00609">
    <property type="entry name" value="AAT_like"/>
    <property type="match status" value="1"/>
</dbReference>
<protein>
    <submittedName>
        <fullName evidence="7">Aspartate/methionine/tyrosine aminotransferase</fullName>
    </submittedName>
</protein>